<keyword evidence="7" id="KW-0813">Transport</keyword>
<dbReference type="GO" id="GO:0022857">
    <property type="term" value="F:transmembrane transporter activity"/>
    <property type="evidence" value="ECO:0007669"/>
    <property type="project" value="InterPro"/>
</dbReference>
<organism evidence="10 11">
    <name type="scientific">Telmatocola sphagniphila</name>
    <dbReference type="NCBI Taxonomy" id="1123043"/>
    <lineage>
        <taxon>Bacteria</taxon>
        <taxon>Pseudomonadati</taxon>
        <taxon>Planctomycetota</taxon>
        <taxon>Planctomycetia</taxon>
        <taxon>Gemmatales</taxon>
        <taxon>Gemmataceae</taxon>
    </lineage>
</organism>
<evidence type="ECO:0000256" key="7">
    <source>
        <dbReference type="RuleBase" id="RU003879"/>
    </source>
</evidence>
<proteinExistence type="inferred from homology"/>
<dbReference type="GO" id="GO:0015031">
    <property type="term" value="P:protein transport"/>
    <property type="evidence" value="ECO:0007669"/>
    <property type="project" value="UniProtKB-KW"/>
</dbReference>
<gene>
    <name evidence="10" type="ORF">KIH39_02765</name>
</gene>
<protein>
    <submittedName>
        <fullName evidence="10">Biopolymer transporter ExbD</fullName>
    </submittedName>
</protein>
<evidence type="ECO:0000256" key="1">
    <source>
        <dbReference type="ARBA" id="ARBA00004162"/>
    </source>
</evidence>
<evidence type="ECO:0000256" key="6">
    <source>
        <dbReference type="ARBA" id="ARBA00023136"/>
    </source>
</evidence>
<evidence type="ECO:0000313" key="11">
    <source>
        <dbReference type="Proteomes" id="UP000676194"/>
    </source>
</evidence>
<reference evidence="10" key="1">
    <citation type="submission" date="2021-05" db="EMBL/GenBank/DDBJ databases">
        <title>Complete genome sequence of the cellulolytic planctomycete Telmatocola sphagniphila SP2T and characterization of the first cellulase from planctomycetes.</title>
        <authorList>
            <person name="Rakitin A.L."/>
            <person name="Beletsky A.V."/>
            <person name="Naumoff D.G."/>
            <person name="Kulichevskaya I.S."/>
            <person name="Mardanov A.V."/>
            <person name="Ravin N.V."/>
            <person name="Dedysh S.N."/>
        </authorList>
    </citation>
    <scope>NUCLEOTIDE SEQUENCE</scope>
    <source>
        <strain evidence="10">SP2T</strain>
    </source>
</reference>
<accession>A0A8E6EVK5</accession>
<keyword evidence="5 9" id="KW-1133">Transmembrane helix</keyword>
<evidence type="ECO:0000256" key="9">
    <source>
        <dbReference type="SAM" id="Phobius"/>
    </source>
</evidence>
<evidence type="ECO:0000256" key="2">
    <source>
        <dbReference type="ARBA" id="ARBA00005811"/>
    </source>
</evidence>
<evidence type="ECO:0000256" key="8">
    <source>
        <dbReference type="SAM" id="MobiDB-lite"/>
    </source>
</evidence>
<sequence>MSAIKYDVWFLRRNQVFRAVPFEVVTEWVQQAKVLPEDKIKSVEEENWLALKDHPQFSIYLTSEAEEASQTEENSPTQAEPDVGLDFGWKRRHTDEDDDVDMIPLIDISLVLLIFFMMTTTVAAISKIQVPQMQNAGKIDSTPDIIRLDIDWVGKQAVYGVGLGNSVPDADNGEINDPIVLLQKLDAILATRTSPAKIRIAAHAEVPYEKVDKIIAELQKRIDQGVRIANFTVQVSDRP</sequence>
<keyword evidence="6 9" id="KW-0472">Membrane</keyword>
<dbReference type="PANTHER" id="PTHR30558">
    <property type="entry name" value="EXBD MEMBRANE COMPONENT OF PMF-DRIVEN MACROMOLECULE IMPORT SYSTEM"/>
    <property type="match status" value="1"/>
</dbReference>
<name>A0A8E6EVK5_9BACT</name>
<keyword evidence="7" id="KW-0653">Protein transport</keyword>
<dbReference type="KEGG" id="tsph:KIH39_02765"/>
<dbReference type="AlphaFoldDB" id="A0A8E6EVK5"/>
<feature type="region of interest" description="Disordered" evidence="8">
    <location>
        <begin position="64"/>
        <end position="85"/>
    </location>
</feature>
<dbReference type="Proteomes" id="UP000676194">
    <property type="component" value="Chromosome"/>
</dbReference>
<evidence type="ECO:0000256" key="5">
    <source>
        <dbReference type="ARBA" id="ARBA00022989"/>
    </source>
</evidence>
<dbReference type="Pfam" id="PF02472">
    <property type="entry name" value="ExbD"/>
    <property type="match status" value="1"/>
</dbReference>
<dbReference type="EMBL" id="CP074694">
    <property type="protein sequence ID" value="QVL32860.1"/>
    <property type="molecule type" value="Genomic_DNA"/>
</dbReference>
<keyword evidence="3" id="KW-1003">Cell membrane</keyword>
<keyword evidence="11" id="KW-1185">Reference proteome</keyword>
<dbReference type="GO" id="GO:0005886">
    <property type="term" value="C:plasma membrane"/>
    <property type="evidence" value="ECO:0007669"/>
    <property type="project" value="UniProtKB-SubCell"/>
</dbReference>
<comment type="similarity">
    <text evidence="2 7">Belongs to the ExbD/TolR family.</text>
</comment>
<feature type="transmembrane region" description="Helical" evidence="9">
    <location>
        <begin position="102"/>
        <end position="125"/>
    </location>
</feature>
<dbReference type="InterPro" id="IPR003400">
    <property type="entry name" value="ExbD"/>
</dbReference>
<evidence type="ECO:0000256" key="4">
    <source>
        <dbReference type="ARBA" id="ARBA00022692"/>
    </source>
</evidence>
<evidence type="ECO:0000256" key="3">
    <source>
        <dbReference type="ARBA" id="ARBA00022475"/>
    </source>
</evidence>
<comment type="subcellular location">
    <subcellularLocation>
        <location evidence="1">Cell membrane</location>
        <topology evidence="1">Single-pass membrane protein</topology>
    </subcellularLocation>
    <subcellularLocation>
        <location evidence="7">Cell membrane</location>
        <topology evidence="7">Single-pass type II membrane protein</topology>
    </subcellularLocation>
</comment>
<evidence type="ECO:0000313" key="10">
    <source>
        <dbReference type="EMBL" id="QVL32860.1"/>
    </source>
</evidence>
<keyword evidence="4 7" id="KW-0812">Transmembrane</keyword>
<dbReference type="RefSeq" id="WP_213497750.1">
    <property type="nucleotide sequence ID" value="NZ_CP074694.1"/>
</dbReference>